<evidence type="ECO:0000256" key="3">
    <source>
        <dbReference type="ARBA" id="ARBA00022989"/>
    </source>
</evidence>
<organism evidence="7 8">
    <name type="scientific">Mycoemilia scoparia</name>
    <dbReference type="NCBI Taxonomy" id="417184"/>
    <lineage>
        <taxon>Eukaryota</taxon>
        <taxon>Fungi</taxon>
        <taxon>Fungi incertae sedis</taxon>
        <taxon>Zoopagomycota</taxon>
        <taxon>Kickxellomycotina</taxon>
        <taxon>Kickxellomycetes</taxon>
        <taxon>Kickxellales</taxon>
        <taxon>Kickxellaceae</taxon>
        <taxon>Mycoemilia</taxon>
    </lineage>
</organism>
<proteinExistence type="inferred from homology"/>
<reference evidence="7" key="1">
    <citation type="submission" date="2022-07" db="EMBL/GenBank/DDBJ databases">
        <title>Phylogenomic reconstructions and comparative analyses of Kickxellomycotina fungi.</title>
        <authorList>
            <person name="Reynolds N.K."/>
            <person name="Stajich J.E."/>
            <person name="Barry K."/>
            <person name="Grigoriev I.V."/>
            <person name="Crous P."/>
            <person name="Smith M.E."/>
        </authorList>
    </citation>
    <scope>NUCLEOTIDE SEQUENCE</scope>
    <source>
        <strain evidence="7">NBRC 100468</strain>
    </source>
</reference>
<keyword evidence="6" id="KW-0813">Transport</keyword>
<evidence type="ECO:0000313" key="7">
    <source>
        <dbReference type="EMBL" id="KAJ1913192.1"/>
    </source>
</evidence>
<dbReference type="PANTHER" id="PTHR46181:SF3">
    <property type="entry name" value="MITOCHONDRIAL GLYCINE TRANSPORTER"/>
    <property type="match status" value="1"/>
</dbReference>
<keyword evidence="3" id="KW-1133">Transmembrane helix</keyword>
<dbReference type="OrthoDB" id="1924968at2759"/>
<gene>
    <name evidence="7" type="ORF">H4219_005312</name>
</gene>
<keyword evidence="8" id="KW-1185">Reference proteome</keyword>
<evidence type="ECO:0000256" key="5">
    <source>
        <dbReference type="PROSITE-ProRule" id="PRU00282"/>
    </source>
</evidence>
<dbReference type="InterPro" id="IPR023395">
    <property type="entry name" value="MCP_dom_sf"/>
</dbReference>
<evidence type="ECO:0008006" key="9">
    <source>
        <dbReference type="Google" id="ProtNLM"/>
    </source>
</evidence>
<keyword evidence="2 5" id="KW-0812">Transmembrane</keyword>
<dbReference type="GO" id="GO:1904983">
    <property type="term" value="P:glycine import into mitochondrion"/>
    <property type="evidence" value="ECO:0007669"/>
    <property type="project" value="TreeGrafter"/>
</dbReference>
<evidence type="ECO:0000256" key="2">
    <source>
        <dbReference type="ARBA" id="ARBA00022692"/>
    </source>
</evidence>
<protein>
    <recommendedName>
        <fullName evidence="9">Solute carrier family 25 member 38 homolog</fullName>
    </recommendedName>
</protein>
<comment type="caution">
    <text evidence="7">The sequence shown here is derived from an EMBL/GenBank/DDBJ whole genome shotgun (WGS) entry which is preliminary data.</text>
</comment>
<dbReference type="PROSITE" id="PS50920">
    <property type="entry name" value="SOLCAR"/>
    <property type="match status" value="2"/>
</dbReference>
<evidence type="ECO:0000256" key="6">
    <source>
        <dbReference type="RuleBase" id="RU000488"/>
    </source>
</evidence>
<comment type="similarity">
    <text evidence="6">Belongs to the mitochondrial carrier (TC 2.A.29) family.</text>
</comment>
<dbReference type="AlphaFoldDB" id="A0A9W7ZUF2"/>
<dbReference type="SUPFAM" id="SSF103506">
    <property type="entry name" value="Mitochondrial carrier"/>
    <property type="match status" value="1"/>
</dbReference>
<accession>A0A9W7ZUF2</accession>
<dbReference type="Gene3D" id="1.50.40.10">
    <property type="entry name" value="Mitochondrial carrier domain"/>
    <property type="match status" value="1"/>
</dbReference>
<feature type="repeat" description="Solcar" evidence="5">
    <location>
        <begin position="133"/>
        <end position="217"/>
    </location>
</feature>
<dbReference type="GO" id="GO:0005739">
    <property type="term" value="C:mitochondrion"/>
    <property type="evidence" value="ECO:0007669"/>
    <property type="project" value="TreeGrafter"/>
</dbReference>
<name>A0A9W7ZUF2_9FUNG</name>
<keyword evidence="4 5" id="KW-0472">Membrane</keyword>
<feature type="repeat" description="Solcar" evidence="5">
    <location>
        <begin position="36"/>
        <end position="120"/>
    </location>
</feature>
<evidence type="ECO:0000256" key="1">
    <source>
        <dbReference type="ARBA" id="ARBA00004141"/>
    </source>
</evidence>
<dbReference type="GO" id="GO:0016020">
    <property type="term" value="C:membrane"/>
    <property type="evidence" value="ECO:0007669"/>
    <property type="project" value="UniProtKB-SubCell"/>
</dbReference>
<evidence type="ECO:0000256" key="4">
    <source>
        <dbReference type="ARBA" id="ARBA00023136"/>
    </source>
</evidence>
<sequence>MNRIRLVLAKVEGTNSGGLRCSDGTAQRAITEIPKLSAGSTMVTGSLARASAGFVLMPATVLKVRYESNLYKYGSLWNAVGNILKTDGIKGFFSGAVPTAIRDAPYAGIYLFLYERIKTFERDTMSKRNIIIPEALVTLSSGMVSGITASYITQPFDMVKTRIQIQPNLYSGMFNSFVRIFKEEGIQGFFRGISLRVLRKGIQAGISFTLYEWVLRSQAKK</sequence>
<comment type="subcellular location">
    <subcellularLocation>
        <location evidence="1">Membrane</location>
        <topology evidence="1">Multi-pass membrane protein</topology>
    </subcellularLocation>
</comment>
<dbReference type="InterPro" id="IPR018108">
    <property type="entry name" value="MCP_transmembrane"/>
</dbReference>
<dbReference type="Pfam" id="PF00153">
    <property type="entry name" value="Mito_carr"/>
    <property type="match status" value="2"/>
</dbReference>
<dbReference type="PANTHER" id="PTHR46181">
    <property type="entry name" value="MITOCHONDRIAL GLYCINE TRANSPORTER"/>
    <property type="match status" value="1"/>
</dbReference>
<dbReference type="EMBL" id="JANBPU010000280">
    <property type="protein sequence ID" value="KAJ1913192.1"/>
    <property type="molecule type" value="Genomic_DNA"/>
</dbReference>
<dbReference type="Proteomes" id="UP001150538">
    <property type="component" value="Unassembled WGS sequence"/>
</dbReference>
<dbReference type="GO" id="GO:0015187">
    <property type="term" value="F:glycine transmembrane transporter activity"/>
    <property type="evidence" value="ECO:0007669"/>
    <property type="project" value="TreeGrafter"/>
</dbReference>
<evidence type="ECO:0000313" key="8">
    <source>
        <dbReference type="Proteomes" id="UP001150538"/>
    </source>
</evidence>